<organism evidence="1">
    <name type="scientific">marine sediment metagenome</name>
    <dbReference type="NCBI Taxonomy" id="412755"/>
    <lineage>
        <taxon>unclassified sequences</taxon>
        <taxon>metagenomes</taxon>
        <taxon>ecological metagenomes</taxon>
    </lineage>
</organism>
<evidence type="ECO:0000313" key="1">
    <source>
        <dbReference type="EMBL" id="KKL19580.1"/>
    </source>
</evidence>
<protein>
    <submittedName>
        <fullName evidence="1">Uncharacterized protein</fullName>
    </submittedName>
</protein>
<accession>A0A0F9BCX0</accession>
<proteinExistence type="predicted"/>
<dbReference type="AlphaFoldDB" id="A0A0F9BCX0"/>
<sequence>MAIGSFTSITSGQTDADSAVDATLLDSYRTNQDHFRAYLGGNNYTPAEDHNHDDTNSKGITLALSPSIANDDASAAPYTDTDNTFVTKGVKYYFYVASTGSKTLQILYRGKNSDGGGSWYGRTQIDGATNTTGVSNNNTSFANETESYDATALSVGWHYLELQMHGTFGVG</sequence>
<gene>
    <name evidence="1" type="ORF">LCGC14_2464030</name>
</gene>
<name>A0A0F9BCX0_9ZZZZ</name>
<dbReference type="EMBL" id="LAZR01038433">
    <property type="protein sequence ID" value="KKL19580.1"/>
    <property type="molecule type" value="Genomic_DNA"/>
</dbReference>
<comment type="caution">
    <text evidence="1">The sequence shown here is derived from an EMBL/GenBank/DDBJ whole genome shotgun (WGS) entry which is preliminary data.</text>
</comment>
<reference evidence="1" key="1">
    <citation type="journal article" date="2015" name="Nature">
        <title>Complex archaea that bridge the gap between prokaryotes and eukaryotes.</title>
        <authorList>
            <person name="Spang A."/>
            <person name="Saw J.H."/>
            <person name="Jorgensen S.L."/>
            <person name="Zaremba-Niedzwiedzka K."/>
            <person name="Martijn J."/>
            <person name="Lind A.E."/>
            <person name="van Eijk R."/>
            <person name="Schleper C."/>
            <person name="Guy L."/>
            <person name="Ettema T.J."/>
        </authorList>
    </citation>
    <scope>NUCLEOTIDE SEQUENCE</scope>
</reference>
<feature type="non-terminal residue" evidence="1">
    <location>
        <position position="171"/>
    </location>
</feature>